<dbReference type="Pfam" id="PF00931">
    <property type="entry name" value="NB-ARC"/>
    <property type="match status" value="2"/>
</dbReference>
<keyword evidence="4" id="KW-0067">ATP-binding</keyword>
<evidence type="ECO:0000256" key="1">
    <source>
        <dbReference type="ARBA" id="ARBA00022737"/>
    </source>
</evidence>
<evidence type="ECO:0000313" key="7">
    <source>
        <dbReference type="EMBL" id="KAE8656993.1"/>
    </source>
</evidence>
<dbReference type="EMBL" id="VEPZ02001762">
    <property type="protein sequence ID" value="KAE8656993.1"/>
    <property type="molecule type" value="Genomic_DNA"/>
</dbReference>
<keyword evidence="1" id="KW-0677">Repeat</keyword>
<evidence type="ECO:0000313" key="8">
    <source>
        <dbReference type="Proteomes" id="UP000436088"/>
    </source>
</evidence>
<dbReference type="Gene3D" id="1.20.5.4130">
    <property type="match status" value="1"/>
</dbReference>
<dbReference type="InterPro" id="IPR042197">
    <property type="entry name" value="Apaf_helical"/>
</dbReference>
<feature type="domain" description="Disease resistance N-terminal" evidence="6">
    <location>
        <begin position="3"/>
        <end position="65"/>
    </location>
</feature>
<keyword evidence="3" id="KW-0611">Plant defense</keyword>
<evidence type="ECO:0000256" key="4">
    <source>
        <dbReference type="ARBA" id="ARBA00022840"/>
    </source>
</evidence>
<evidence type="ECO:0000259" key="5">
    <source>
        <dbReference type="Pfam" id="PF00931"/>
    </source>
</evidence>
<gene>
    <name evidence="7" type="ORF">F3Y22_tig00116997pilonHSYRG00769</name>
</gene>
<dbReference type="Pfam" id="PF18052">
    <property type="entry name" value="Rx_N"/>
    <property type="match status" value="1"/>
</dbReference>
<dbReference type="Gene3D" id="1.10.8.430">
    <property type="entry name" value="Helical domain of apoptotic protease-activating factors"/>
    <property type="match status" value="1"/>
</dbReference>
<sequence>MVDVRKEAQKLKTTLHAIQAVLIGAERRQVEEEAVKLWLGKLKATSYDTDDLIDEWNTFILKFRVSNKVCFCIPSPSFCFTKIVLHRDFGIKIKDLNKRLQVIAVEKDMFSFNLNTSKEKPPYHLVVGMGGIGKTTLAQLAYNEQEVKAFFEKRIWVCVSDPVDEVRVAKAILEALTGVARLPLWLNSRHCTKWESLKHSLKCRTTGSKVLITARKENVANIMGSTSMFPLGQLYEEQCWSLFSRVAFFGRTTDDCKGLGDIGRKIANKCKGLPLAVKVLGGHLQFKKSKEHWQCAGQ</sequence>
<dbReference type="AlphaFoldDB" id="A0A6A2WER1"/>
<keyword evidence="2" id="KW-0547">Nucleotide-binding</keyword>
<dbReference type="InterPro" id="IPR002182">
    <property type="entry name" value="NB-ARC"/>
</dbReference>
<feature type="domain" description="NB-ARC" evidence="5">
    <location>
        <begin position="193"/>
        <end position="248"/>
    </location>
</feature>
<proteinExistence type="predicted"/>
<evidence type="ECO:0000259" key="6">
    <source>
        <dbReference type="Pfam" id="PF18052"/>
    </source>
</evidence>
<dbReference type="GO" id="GO:0005524">
    <property type="term" value="F:ATP binding"/>
    <property type="evidence" value="ECO:0007669"/>
    <property type="project" value="UniProtKB-KW"/>
</dbReference>
<keyword evidence="8" id="KW-1185">Reference proteome</keyword>
<dbReference type="Gene3D" id="3.40.50.300">
    <property type="entry name" value="P-loop containing nucleotide triphosphate hydrolases"/>
    <property type="match status" value="1"/>
</dbReference>
<comment type="caution">
    <text evidence="7">The sequence shown here is derived from an EMBL/GenBank/DDBJ whole genome shotgun (WGS) entry which is preliminary data.</text>
</comment>
<organism evidence="7 8">
    <name type="scientific">Hibiscus syriacus</name>
    <name type="common">Rose of Sharon</name>
    <dbReference type="NCBI Taxonomy" id="106335"/>
    <lineage>
        <taxon>Eukaryota</taxon>
        <taxon>Viridiplantae</taxon>
        <taxon>Streptophyta</taxon>
        <taxon>Embryophyta</taxon>
        <taxon>Tracheophyta</taxon>
        <taxon>Spermatophyta</taxon>
        <taxon>Magnoliopsida</taxon>
        <taxon>eudicotyledons</taxon>
        <taxon>Gunneridae</taxon>
        <taxon>Pentapetalae</taxon>
        <taxon>rosids</taxon>
        <taxon>malvids</taxon>
        <taxon>Malvales</taxon>
        <taxon>Malvaceae</taxon>
        <taxon>Malvoideae</taxon>
        <taxon>Hibiscus</taxon>
    </lineage>
</organism>
<dbReference type="PRINTS" id="PR00364">
    <property type="entry name" value="DISEASERSIST"/>
</dbReference>
<dbReference type="GO" id="GO:0043531">
    <property type="term" value="F:ADP binding"/>
    <property type="evidence" value="ECO:0007669"/>
    <property type="project" value="InterPro"/>
</dbReference>
<dbReference type="SUPFAM" id="SSF52540">
    <property type="entry name" value="P-loop containing nucleoside triphosphate hydrolases"/>
    <property type="match status" value="1"/>
</dbReference>
<protein>
    <submittedName>
        <fullName evidence="7">Uncharacterized protein</fullName>
    </submittedName>
</protein>
<dbReference type="GO" id="GO:0006952">
    <property type="term" value="P:defense response"/>
    <property type="evidence" value="ECO:0007669"/>
    <property type="project" value="UniProtKB-KW"/>
</dbReference>
<feature type="domain" description="NB-ARC" evidence="5">
    <location>
        <begin position="124"/>
        <end position="176"/>
    </location>
</feature>
<dbReference type="PANTHER" id="PTHR36766:SF45">
    <property type="entry name" value="NB-ARC DOMAIN-CONTAINING PROTEIN"/>
    <property type="match status" value="1"/>
</dbReference>
<evidence type="ECO:0000256" key="2">
    <source>
        <dbReference type="ARBA" id="ARBA00022741"/>
    </source>
</evidence>
<dbReference type="InterPro" id="IPR041118">
    <property type="entry name" value="Rx_N"/>
</dbReference>
<evidence type="ECO:0000256" key="3">
    <source>
        <dbReference type="ARBA" id="ARBA00022821"/>
    </source>
</evidence>
<accession>A0A6A2WER1</accession>
<reference evidence="7" key="1">
    <citation type="submission" date="2019-09" db="EMBL/GenBank/DDBJ databases">
        <title>Draft genome information of white flower Hibiscus syriacus.</title>
        <authorList>
            <person name="Kim Y.-M."/>
        </authorList>
    </citation>
    <scope>NUCLEOTIDE SEQUENCE [LARGE SCALE GENOMIC DNA]</scope>
    <source>
        <strain evidence="7">YM2019G1</strain>
    </source>
</reference>
<dbReference type="PANTHER" id="PTHR36766">
    <property type="entry name" value="PLANT BROAD-SPECTRUM MILDEW RESISTANCE PROTEIN RPW8"/>
    <property type="match status" value="1"/>
</dbReference>
<dbReference type="Proteomes" id="UP000436088">
    <property type="component" value="Unassembled WGS sequence"/>
</dbReference>
<dbReference type="InterPro" id="IPR027417">
    <property type="entry name" value="P-loop_NTPase"/>
</dbReference>
<name>A0A6A2WER1_HIBSY</name>